<accession>A0A9D2RJJ1</accession>
<sequence>MPLSQPSSLAQQLTAHVRPWLADDPEDPQLFHYNGQAYVVKFARPIKPRFWKERGSALATRLFLVIGFVLQPYAH</sequence>
<dbReference type="AlphaFoldDB" id="A0A9D2RJJ1"/>
<comment type="caution">
    <text evidence="1">The sequence shown here is derived from an EMBL/GenBank/DDBJ whole genome shotgun (WGS) entry which is preliminary data.</text>
</comment>
<proteinExistence type="predicted"/>
<evidence type="ECO:0000313" key="1">
    <source>
        <dbReference type="EMBL" id="HJD43446.1"/>
    </source>
</evidence>
<protein>
    <submittedName>
        <fullName evidence="1">Uncharacterized protein</fullName>
    </submittedName>
</protein>
<gene>
    <name evidence="1" type="ORF">H9906_00250</name>
</gene>
<organism evidence="1 2">
    <name type="scientific">Candidatus Paenalcaligenes intestinipullorum</name>
    <dbReference type="NCBI Taxonomy" id="2838718"/>
    <lineage>
        <taxon>Bacteria</taxon>
        <taxon>Pseudomonadati</taxon>
        <taxon>Pseudomonadota</taxon>
        <taxon>Betaproteobacteria</taxon>
        <taxon>Burkholderiales</taxon>
        <taxon>Alcaligenaceae</taxon>
        <taxon>Paenalcaligenes</taxon>
    </lineage>
</organism>
<reference evidence="1" key="1">
    <citation type="journal article" date="2021" name="PeerJ">
        <title>Extensive microbial diversity within the chicken gut microbiome revealed by metagenomics and culture.</title>
        <authorList>
            <person name="Gilroy R."/>
            <person name="Ravi A."/>
            <person name="Getino M."/>
            <person name="Pursley I."/>
            <person name="Horton D.L."/>
            <person name="Alikhan N.F."/>
            <person name="Baker D."/>
            <person name="Gharbi K."/>
            <person name="Hall N."/>
            <person name="Watson M."/>
            <person name="Adriaenssens E.M."/>
            <person name="Foster-Nyarko E."/>
            <person name="Jarju S."/>
            <person name="Secka A."/>
            <person name="Antonio M."/>
            <person name="Oren A."/>
            <person name="Chaudhuri R.R."/>
            <person name="La Ragione R."/>
            <person name="Hildebrand F."/>
            <person name="Pallen M.J."/>
        </authorList>
    </citation>
    <scope>NUCLEOTIDE SEQUENCE</scope>
    <source>
        <strain evidence="1">9264</strain>
    </source>
</reference>
<reference evidence="1" key="2">
    <citation type="submission" date="2021-04" db="EMBL/GenBank/DDBJ databases">
        <authorList>
            <person name="Gilroy R."/>
        </authorList>
    </citation>
    <scope>NUCLEOTIDE SEQUENCE</scope>
    <source>
        <strain evidence="1">9264</strain>
    </source>
</reference>
<evidence type="ECO:0000313" key="2">
    <source>
        <dbReference type="Proteomes" id="UP000823889"/>
    </source>
</evidence>
<name>A0A9D2RJJ1_9BURK</name>
<dbReference type="EMBL" id="DWUQ01000004">
    <property type="protein sequence ID" value="HJD43446.1"/>
    <property type="molecule type" value="Genomic_DNA"/>
</dbReference>
<dbReference type="Proteomes" id="UP000823889">
    <property type="component" value="Unassembled WGS sequence"/>
</dbReference>